<keyword evidence="3" id="KW-1185">Reference proteome</keyword>
<protein>
    <submittedName>
        <fullName evidence="2">Uncharacterized protein</fullName>
    </submittedName>
</protein>
<feature type="region of interest" description="Disordered" evidence="1">
    <location>
        <begin position="1"/>
        <end position="34"/>
    </location>
</feature>
<name>A0ABN2SZQ5_9PSEU</name>
<proteinExistence type="predicted"/>
<evidence type="ECO:0000256" key="1">
    <source>
        <dbReference type="SAM" id="MobiDB-lite"/>
    </source>
</evidence>
<feature type="compositionally biased region" description="Polar residues" evidence="1">
    <location>
        <begin position="110"/>
        <end position="125"/>
    </location>
</feature>
<gene>
    <name evidence="2" type="ORF">GCM10009754_87280</name>
</gene>
<comment type="caution">
    <text evidence="2">The sequence shown here is derived from an EMBL/GenBank/DDBJ whole genome shotgun (WGS) entry which is preliminary data.</text>
</comment>
<dbReference type="EMBL" id="BAAANN010000080">
    <property type="protein sequence ID" value="GAA1994449.1"/>
    <property type="molecule type" value="Genomic_DNA"/>
</dbReference>
<organism evidence="2 3">
    <name type="scientific">Amycolatopsis minnesotensis</name>
    <dbReference type="NCBI Taxonomy" id="337894"/>
    <lineage>
        <taxon>Bacteria</taxon>
        <taxon>Bacillati</taxon>
        <taxon>Actinomycetota</taxon>
        <taxon>Actinomycetes</taxon>
        <taxon>Pseudonocardiales</taxon>
        <taxon>Pseudonocardiaceae</taxon>
        <taxon>Amycolatopsis</taxon>
    </lineage>
</organism>
<feature type="compositionally biased region" description="Low complexity" evidence="1">
    <location>
        <begin position="86"/>
        <end position="98"/>
    </location>
</feature>
<accession>A0ABN2SZQ5</accession>
<feature type="region of interest" description="Disordered" evidence="1">
    <location>
        <begin position="63"/>
        <end position="125"/>
    </location>
</feature>
<feature type="compositionally biased region" description="Polar residues" evidence="1">
    <location>
        <begin position="19"/>
        <end position="34"/>
    </location>
</feature>
<sequence>MPAVPEPPATATAGEPCTGVTTPQTVHRTSDTPVTTRFDKHTTAFTRRALIGLVDAPIPADAQPCAECHQGTPLRSNRVDGRTRQAPTSTPASARPARGPIKTASCRGPQVQQGTRPAQRLMTSR</sequence>
<reference evidence="2 3" key="1">
    <citation type="journal article" date="2019" name="Int. J. Syst. Evol. Microbiol.">
        <title>The Global Catalogue of Microorganisms (GCM) 10K type strain sequencing project: providing services to taxonomists for standard genome sequencing and annotation.</title>
        <authorList>
            <consortium name="The Broad Institute Genomics Platform"/>
            <consortium name="The Broad Institute Genome Sequencing Center for Infectious Disease"/>
            <person name="Wu L."/>
            <person name="Ma J."/>
        </authorList>
    </citation>
    <scope>NUCLEOTIDE SEQUENCE [LARGE SCALE GENOMIC DNA]</scope>
    <source>
        <strain evidence="2 3">JCM 14545</strain>
    </source>
</reference>
<evidence type="ECO:0000313" key="2">
    <source>
        <dbReference type="EMBL" id="GAA1994449.1"/>
    </source>
</evidence>
<dbReference type="Proteomes" id="UP001501116">
    <property type="component" value="Unassembled WGS sequence"/>
</dbReference>
<evidence type="ECO:0000313" key="3">
    <source>
        <dbReference type="Proteomes" id="UP001501116"/>
    </source>
</evidence>